<dbReference type="Proteomes" id="UP001497444">
    <property type="component" value="Chromosome 13"/>
</dbReference>
<evidence type="ECO:0000256" key="1">
    <source>
        <dbReference type="SAM" id="MobiDB-lite"/>
    </source>
</evidence>
<feature type="compositionally biased region" description="Basic and acidic residues" evidence="1">
    <location>
        <begin position="30"/>
        <end position="63"/>
    </location>
</feature>
<gene>
    <name evidence="2" type="ORF">CSSPJE1EN1_LOCUS6760</name>
</gene>
<evidence type="ECO:0000313" key="2">
    <source>
        <dbReference type="EMBL" id="CAK9261282.1"/>
    </source>
</evidence>
<protein>
    <submittedName>
        <fullName evidence="2">Uncharacterized protein</fullName>
    </submittedName>
</protein>
<accession>A0ABP0W6V3</accession>
<name>A0ABP0W6V3_9BRYO</name>
<proteinExistence type="predicted"/>
<dbReference type="EMBL" id="OZ020108">
    <property type="protein sequence ID" value="CAK9261282.1"/>
    <property type="molecule type" value="Genomic_DNA"/>
</dbReference>
<feature type="compositionally biased region" description="Gly residues" evidence="1">
    <location>
        <begin position="66"/>
        <end position="79"/>
    </location>
</feature>
<sequence length="203" mass="21903">MFGNRRPEYEEEVPVYPSEGYGPAGQGGYGEDRRGGPYERQEYVPGEGRREQLYEQRERRDEEYGQPGGYGGGGGGGGEYGREPGAYGGGYGVPPPRGGEYASEGVSDLGMGARDSGISDGRGYEAAGYGVRPGVGNYNGGQDDAEIQRLEQEVTKEKRREREAEAAAAAGVGFGLYEHHEKKEDEEQTGYGGEKKHHGFFGL</sequence>
<organism evidence="2 3">
    <name type="scientific">Sphagnum jensenii</name>
    <dbReference type="NCBI Taxonomy" id="128206"/>
    <lineage>
        <taxon>Eukaryota</taxon>
        <taxon>Viridiplantae</taxon>
        <taxon>Streptophyta</taxon>
        <taxon>Embryophyta</taxon>
        <taxon>Bryophyta</taxon>
        <taxon>Sphagnophytina</taxon>
        <taxon>Sphagnopsida</taxon>
        <taxon>Sphagnales</taxon>
        <taxon>Sphagnaceae</taxon>
        <taxon>Sphagnum</taxon>
    </lineage>
</organism>
<feature type="region of interest" description="Disordered" evidence="1">
    <location>
        <begin position="1"/>
        <end position="146"/>
    </location>
</feature>
<feature type="region of interest" description="Disordered" evidence="1">
    <location>
        <begin position="170"/>
        <end position="203"/>
    </location>
</feature>
<keyword evidence="3" id="KW-1185">Reference proteome</keyword>
<evidence type="ECO:0000313" key="3">
    <source>
        <dbReference type="Proteomes" id="UP001497444"/>
    </source>
</evidence>
<reference evidence="2" key="1">
    <citation type="submission" date="2024-02" db="EMBL/GenBank/DDBJ databases">
        <authorList>
            <consortium name="ELIXIR-Norway"/>
            <consortium name="Elixir Norway"/>
        </authorList>
    </citation>
    <scope>NUCLEOTIDE SEQUENCE</scope>
</reference>